<keyword evidence="10 12" id="KW-0378">Hydrolase</keyword>
<dbReference type="InterPro" id="IPR001352">
    <property type="entry name" value="RNase_HII/HIII"/>
</dbReference>
<keyword evidence="7 12" id="KW-0540">Nuclease</keyword>
<dbReference type="Gene3D" id="3.30.420.10">
    <property type="entry name" value="Ribonuclease H-like superfamily/Ribonuclease H"/>
    <property type="match status" value="1"/>
</dbReference>
<dbReference type="CDD" id="cd06590">
    <property type="entry name" value="RNase_HII_bacteria_HIII_like"/>
    <property type="match status" value="1"/>
</dbReference>
<dbReference type="InterPro" id="IPR036397">
    <property type="entry name" value="RNaseH_sf"/>
</dbReference>
<dbReference type="Gene3D" id="3.30.310.10">
    <property type="entry name" value="TATA-Binding Protein"/>
    <property type="match status" value="1"/>
</dbReference>
<evidence type="ECO:0000256" key="7">
    <source>
        <dbReference type="ARBA" id="ARBA00022722"/>
    </source>
</evidence>
<feature type="binding site" evidence="12">
    <location>
        <position position="98"/>
    </location>
    <ligand>
        <name>a divalent metal cation</name>
        <dbReference type="ChEBI" id="CHEBI:60240"/>
    </ligand>
</feature>
<comment type="cofactor">
    <cofactor evidence="2">
        <name>Mg(2+)</name>
        <dbReference type="ChEBI" id="CHEBI:18420"/>
    </cofactor>
</comment>
<gene>
    <name evidence="15" type="primary">rnhC</name>
    <name evidence="15" type="ORF">PDESU_04080</name>
</gene>
<dbReference type="Pfam" id="PF01351">
    <property type="entry name" value="RNase_HII"/>
    <property type="match status" value="1"/>
</dbReference>
<comment type="cofactor">
    <cofactor evidence="12">
        <name>Mn(2+)</name>
        <dbReference type="ChEBI" id="CHEBI:29035"/>
    </cofactor>
    <cofactor evidence="12">
        <name>Mg(2+)</name>
        <dbReference type="ChEBI" id="CHEBI:18420"/>
    </cofactor>
    <text evidence="12">Manganese or magnesium. Binds 1 divalent metal ion per monomer in the absence of substrate. May bind a second metal ion after substrate binding.</text>
</comment>
<dbReference type="InterPro" id="IPR024568">
    <property type="entry name" value="RNase_HIII_N"/>
</dbReference>
<evidence type="ECO:0000256" key="2">
    <source>
        <dbReference type="ARBA" id="ARBA00001946"/>
    </source>
</evidence>
<evidence type="ECO:0000256" key="11">
    <source>
        <dbReference type="ARBA" id="ARBA00022842"/>
    </source>
</evidence>
<dbReference type="NCBIfam" id="TIGR00716">
    <property type="entry name" value="rnhC"/>
    <property type="match status" value="1"/>
</dbReference>
<feature type="domain" description="RNase H type-2" evidence="14">
    <location>
        <begin position="91"/>
        <end position="306"/>
    </location>
</feature>
<organism evidence="15 16">
    <name type="scientific">Pontiella desulfatans</name>
    <dbReference type="NCBI Taxonomy" id="2750659"/>
    <lineage>
        <taxon>Bacteria</taxon>
        <taxon>Pseudomonadati</taxon>
        <taxon>Kiritimatiellota</taxon>
        <taxon>Kiritimatiellia</taxon>
        <taxon>Kiritimatiellales</taxon>
        <taxon>Pontiellaceae</taxon>
        <taxon>Pontiella</taxon>
    </lineage>
</organism>
<dbReference type="PIRSF" id="PIRSF037748">
    <property type="entry name" value="RnhC"/>
    <property type="match status" value="1"/>
</dbReference>
<dbReference type="GO" id="GO:0004523">
    <property type="term" value="F:RNA-DNA hybrid ribonuclease activity"/>
    <property type="evidence" value="ECO:0007669"/>
    <property type="project" value="UniProtKB-UniRule"/>
</dbReference>
<dbReference type="InterPro" id="IPR004641">
    <property type="entry name" value="RNase_HIII"/>
</dbReference>
<comment type="catalytic activity">
    <reaction evidence="1 12 13">
        <text>Endonucleolytic cleavage to 5'-phosphomonoester.</text>
        <dbReference type="EC" id="3.1.26.4"/>
    </reaction>
</comment>
<dbReference type="GO" id="GO:0046872">
    <property type="term" value="F:metal ion binding"/>
    <property type="evidence" value="ECO:0007669"/>
    <property type="project" value="UniProtKB-KW"/>
</dbReference>
<evidence type="ECO:0000256" key="5">
    <source>
        <dbReference type="ARBA" id="ARBA00008378"/>
    </source>
</evidence>
<evidence type="ECO:0000256" key="3">
    <source>
        <dbReference type="ARBA" id="ARBA00004065"/>
    </source>
</evidence>
<dbReference type="PANTHER" id="PTHR10954">
    <property type="entry name" value="RIBONUCLEASE H2 SUBUNIT A"/>
    <property type="match status" value="1"/>
</dbReference>
<evidence type="ECO:0000256" key="12">
    <source>
        <dbReference type="PROSITE-ProRule" id="PRU01319"/>
    </source>
</evidence>
<evidence type="ECO:0000256" key="6">
    <source>
        <dbReference type="ARBA" id="ARBA00022490"/>
    </source>
</evidence>
<proteinExistence type="inferred from homology"/>
<dbReference type="InterPro" id="IPR012337">
    <property type="entry name" value="RNaseH-like_sf"/>
</dbReference>
<dbReference type="EMBL" id="CAAHFG010000002">
    <property type="protein sequence ID" value="VGO15497.1"/>
    <property type="molecule type" value="Genomic_DNA"/>
</dbReference>
<evidence type="ECO:0000256" key="1">
    <source>
        <dbReference type="ARBA" id="ARBA00000077"/>
    </source>
</evidence>
<dbReference type="Proteomes" id="UP000366872">
    <property type="component" value="Unassembled WGS sequence"/>
</dbReference>
<comment type="function">
    <text evidence="3 13">Endonuclease that specifically degrades the RNA of RNA-DNA hybrids.</text>
</comment>
<dbReference type="AlphaFoldDB" id="A0A6C2U6S6"/>
<dbReference type="EC" id="3.1.26.4" evidence="13"/>
<feature type="binding site" evidence="12">
    <location>
        <position position="203"/>
    </location>
    <ligand>
        <name>a divalent metal cation</name>
        <dbReference type="ChEBI" id="CHEBI:60240"/>
    </ligand>
</feature>
<evidence type="ECO:0000256" key="9">
    <source>
        <dbReference type="ARBA" id="ARBA00022759"/>
    </source>
</evidence>
<name>A0A6C2U6S6_PONDE</name>
<dbReference type="PANTHER" id="PTHR10954:SF23">
    <property type="entry name" value="RIBONUCLEASE"/>
    <property type="match status" value="1"/>
</dbReference>
<dbReference type="GO" id="GO:0005737">
    <property type="term" value="C:cytoplasm"/>
    <property type="evidence" value="ECO:0007669"/>
    <property type="project" value="UniProtKB-SubCell"/>
</dbReference>
<feature type="binding site" evidence="12">
    <location>
        <position position="97"/>
    </location>
    <ligand>
        <name>a divalent metal cation</name>
        <dbReference type="ChEBI" id="CHEBI:60240"/>
    </ligand>
</feature>
<accession>A0A6C2U6S6</accession>
<dbReference type="InterPro" id="IPR024567">
    <property type="entry name" value="RNase_HII/HIII_dom"/>
</dbReference>
<keyword evidence="8 12" id="KW-0479">Metal-binding</keyword>
<dbReference type="GO" id="GO:0043137">
    <property type="term" value="P:DNA replication, removal of RNA primer"/>
    <property type="evidence" value="ECO:0007669"/>
    <property type="project" value="TreeGrafter"/>
</dbReference>
<dbReference type="PROSITE" id="PS51975">
    <property type="entry name" value="RNASE_H_2"/>
    <property type="match status" value="1"/>
</dbReference>
<dbReference type="Pfam" id="PF11858">
    <property type="entry name" value="DUF3378"/>
    <property type="match status" value="1"/>
</dbReference>
<evidence type="ECO:0000313" key="15">
    <source>
        <dbReference type="EMBL" id="VGO15497.1"/>
    </source>
</evidence>
<evidence type="ECO:0000256" key="4">
    <source>
        <dbReference type="ARBA" id="ARBA00004496"/>
    </source>
</evidence>
<sequence length="315" mass="35024">MKTNSFSYKLDEQQQKELKRVLAGSKYLPEKVPHTQIAVSIADCRINLYNSGKLLVQGKAAQEWVTFTLETEILKEAIVGYEDLHDPEAFKPHMGIDESGKGDFFGPLVIASAYVDEGLVEKLREMGVRDSKKISSDNVALNMARDIRKLLGDRCAMVTIGPRSYNRMYSKIRNVNKILAWGHARAIEDLLEKVPDCPRALSDKFGSAHLIERALMDKGKKIKLDQRTKAESDPAVAAASILARAGFVYALMQMGKKHGFEVPKGASEKVRREAEKLVAYKGPGILLDTAKCHFQTTDKVLAEVGYSRKDLPSPS</sequence>
<keyword evidence="11" id="KW-0460">Magnesium</keyword>
<evidence type="ECO:0000256" key="10">
    <source>
        <dbReference type="ARBA" id="ARBA00022801"/>
    </source>
</evidence>
<keyword evidence="16" id="KW-1185">Reference proteome</keyword>
<protein>
    <recommendedName>
        <fullName evidence="13">Ribonuclease</fullName>
        <ecNumber evidence="13">3.1.26.4</ecNumber>
    </recommendedName>
</protein>
<evidence type="ECO:0000256" key="8">
    <source>
        <dbReference type="ARBA" id="ARBA00022723"/>
    </source>
</evidence>
<dbReference type="GO" id="GO:0003723">
    <property type="term" value="F:RNA binding"/>
    <property type="evidence" value="ECO:0007669"/>
    <property type="project" value="UniProtKB-UniRule"/>
</dbReference>
<dbReference type="GO" id="GO:0006298">
    <property type="term" value="P:mismatch repair"/>
    <property type="evidence" value="ECO:0007669"/>
    <property type="project" value="TreeGrafter"/>
</dbReference>
<evidence type="ECO:0000256" key="13">
    <source>
        <dbReference type="RuleBase" id="RU003515"/>
    </source>
</evidence>
<evidence type="ECO:0000313" key="16">
    <source>
        <dbReference type="Proteomes" id="UP000366872"/>
    </source>
</evidence>
<comment type="similarity">
    <text evidence="5">Belongs to the RNase HII family. RnhC subfamily.</text>
</comment>
<dbReference type="InterPro" id="IPR012295">
    <property type="entry name" value="TBP_dom_sf"/>
</dbReference>
<reference evidence="15 16" key="1">
    <citation type="submission" date="2019-04" db="EMBL/GenBank/DDBJ databases">
        <authorList>
            <person name="Van Vliet M D."/>
        </authorList>
    </citation>
    <scope>NUCLEOTIDE SEQUENCE [LARGE SCALE GENOMIC DNA]</scope>
    <source>
        <strain evidence="15 16">F1</strain>
    </source>
</reference>
<evidence type="ECO:0000259" key="14">
    <source>
        <dbReference type="PROSITE" id="PS51975"/>
    </source>
</evidence>
<comment type="subcellular location">
    <subcellularLocation>
        <location evidence="4">Cytoplasm</location>
    </subcellularLocation>
</comment>
<dbReference type="GO" id="GO:0032299">
    <property type="term" value="C:ribonuclease H2 complex"/>
    <property type="evidence" value="ECO:0007669"/>
    <property type="project" value="TreeGrafter"/>
</dbReference>
<keyword evidence="6" id="KW-0963">Cytoplasm</keyword>
<keyword evidence="9 12" id="KW-0255">Endonuclease</keyword>
<dbReference type="SUPFAM" id="SSF53098">
    <property type="entry name" value="Ribonuclease H-like"/>
    <property type="match status" value="1"/>
</dbReference>
<dbReference type="RefSeq" id="WP_136081054.1">
    <property type="nucleotide sequence ID" value="NZ_CAAHFG010000002.1"/>
</dbReference>